<name>T1FJV0_HELRO</name>
<dbReference type="RefSeq" id="XP_009011412.1">
    <property type="nucleotide sequence ID" value="XM_009013164.1"/>
</dbReference>
<protein>
    <submittedName>
        <fullName evidence="1 2">Uncharacterized protein</fullName>
    </submittedName>
</protein>
<accession>T1FJV0</accession>
<keyword evidence="3" id="KW-1185">Reference proteome</keyword>
<dbReference type="EMBL" id="AMQM01008869">
    <property type="status" value="NOT_ANNOTATED_CDS"/>
    <property type="molecule type" value="Genomic_DNA"/>
</dbReference>
<proteinExistence type="predicted"/>
<dbReference type="AlphaFoldDB" id="T1FJV0"/>
<gene>
    <name evidence="2" type="primary">20209099</name>
    <name evidence="1" type="ORF">HELRODRAFT_183570</name>
</gene>
<organism evidence="2 3">
    <name type="scientific">Helobdella robusta</name>
    <name type="common">Californian leech</name>
    <dbReference type="NCBI Taxonomy" id="6412"/>
    <lineage>
        <taxon>Eukaryota</taxon>
        <taxon>Metazoa</taxon>
        <taxon>Spiralia</taxon>
        <taxon>Lophotrochozoa</taxon>
        <taxon>Annelida</taxon>
        <taxon>Clitellata</taxon>
        <taxon>Hirudinea</taxon>
        <taxon>Rhynchobdellida</taxon>
        <taxon>Glossiphoniidae</taxon>
        <taxon>Helobdella</taxon>
    </lineage>
</organism>
<evidence type="ECO:0000313" key="1">
    <source>
        <dbReference type="EMBL" id="ESO10474.1"/>
    </source>
</evidence>
<dbReference type="GeneID" id="20209099"/>
<evidence type="ECO:0000313" key="2">
    <source>
        <dbReference type="EnsemblMetazoa" id="HelroP183570"/>
    </source>
</evidence>
<reference evidence="1 3" key="2">
    <citation type="journal article" date="2013" name="Nature">
        <title>Insights into bilaterian evolution from three spiralian genomes.</title>
        <authorList>
            <person name="Simakov O."/>
            <person name="Marletaz F."/>
            <person name="Cho S.J."/>
            <person name="Edsinger-Gonzales E."/>
            <person name="Havlak P."/>
            <person name="Hellsten U."/>
            <person name="Kuo D.H."/>
            <person name="Larsson T."/>
            <person name="Lv J."/>
            <person name="Arendt D."/>
            <person name="Savage R."/>
            <person name="Osoegawa K."/>
            <person name="de Jong P."/>
            <person name="Grimwood J."/>
            <person name="Chapman J.A."/>
            <person name="Shapiro H."/>
            <person name="Aerts A."/>
            <person name="Otillar R.P."/>
            <person name="Terry A.Y."/>
            <person name="Boore J.L."/>
            <person name="Grigoriev I.V."/>
            <person name="Lindberg D.R."/>
            <person name="Seaver E.C."/>
            <person name="Weisblat D.A."/>
            <person name="Putnam N.H."/>
            <person name="Rokhsar D.S."/>
        </authorList>
    </citation>
    <scope>NUCLEOTIDE SEQUENCE</scope>
</reference>
<dbReference type="Proteomes" id="UP000015101">
    <property type="component" value="Unassembled WGS sequence"/>
</dbReference>
<dbReference type="HOGENOM" id="CLU_1152818_0_0_1"/>
<dbReference type="EnsemblMetazoa" id="HelroT183570">
    <property type="protein sequence ID" value="HelroP183570"/>
    <property type="gene ID" value="HelroG183570"/>
</dbReference>
<evidence type="ECO:0000313" key="3">
    <source>
        <dbReference type="Proteomes" id="UP000015101"/>
    </source>
</evidence>
<reference evidence="3" key="1">
    <citation type="submission" date="2012-12" db="EMBL/GenBank/DDBJ databases">
        <authorList>
            <person name="Hellsten U."/>
            <person name="Grimwood J."/>
            <person name="Chapman J.A."/>
            <person name="Shapiro H."/>
            <person name="Aerts A."/>
            <person name="Otillar R.P."/>
            <person name="Terry A.Y."/>
            <person name="Boore J.L."/>
            <person name="Simakov O."/>
            <person name="Marletaz F."/>
            <person name="Cho S.-J."/>
            <person name="Edsinger-Gonzales E."/>
            <person name="Havlak P."/>
            <person name="Kuo D.-H."/>
            <person name="Larsson T."/>
            <person name="Lv J."/>
            <person name="Arendt D."/>
            <person name="Savage R."/>
            <person name="Osoegawa K."/>
            <person name="de Jong P."/>
            <person name="Lindberg D.R."/>
            <person name="Seaver E.C."/>
            <person name="Weisblat D.A."/>
            <person name="Putnam N.H."/>
            <person name="Grigoriev I.V."/>
            <person name="Rokhsar D.S."/>
        </authorList>
    </citation>
    <scope>NUCLEOTIDE SEQUENCE</scope>
</reference>
<dbReference type="InParanoid" id="T1FJV0"/>
<dbReference type="KEGG" id="hro:HELRODRAFT_183570"/>
<dbReference type="EMBL" id="KB095865">
    <property type="protein sequence ID" value="ESO10474.1"/>
    <property type="molecule type" value="Genomic_DNA"/>
</dbReference>
<dbReference type="CTD" id="20209099"/>
<reference evidence="2" key="3">
    <citation type="submission" date="2015-06" db="UniProtKB">
        <authorList>
            <consortium name="EnsemblMetazoa"/>
        </authorList>
    </citation>
    <scope>IDENTIFICATION</scope>
</reference>
<sequence length="241" mass="27767">MDQIMLKKPSVIPQQSGTLGYTQSVFQLNNQHRDSLLSEGSLPFSKLYRRRKNKSPDNAPLSSLVIYRTADEKKSKNFERDRVKECNINGGSVLQKSNDDSKRYNSGEQCRIIEKKRGKHQCKDNVTGQRGFQTKDKKIEEACVVDKSKNVSFQNGKECKKCKPKFKPIRFSMAKLFEPTVVEDDGVCEGIAEITINNADRRIEAEFLGTKSRIFRAQSKMTDMLRDKFSRWIYLPENCKH</sequence>